<keyword evidence="2" id="KW-1185">Reference proteome</keyword>
<proteinExistence type="predicted"/>
<organism evidence="1 2">
    <name type="scientific">Caerostris darwini</name>
    <dbReference type="NCBI Taxonomy" id="1538125"/>
    <lineage>
        <taxon>Eukaryota</taxon>
        <taxon>Metazoa</taxon>
        <taxon>Ecdysozoa</taxon>
        <taxon>Arthropoda</taxon>
        <taxon>Chelicerata</taxon>
        <taxon>Arachnida</taxon>
        <taxon>Araneae</taxon>
        <taxon>Araneomorphae</taxon>
        <taxon>Entelegynae</taxon>
        <taxon>Araneoidea</taxon>
        <taxon>Araneidae</taxon>
        <taxon>Caerostris</taxon>
    </lineage>
</organism>
<dbReference type="Proteomes" id="UP001054837">
    <property type="component" value="Unassembled WGS sequence"/>
</dbReference>
<comment type="caution">
    <text evidence="1">The sequence shown here is derived from an EMBL/GenBank/DDBJ whole genome shotgun (WGS) entry which is preliminary data.</text>
</comment>
<dbReference type="AlphaFoldDB" id="A0AAV4VBY3"/>
<dbReference type="EMBL" id="BPLQ01012791">
    <property type="protein sequence ID" value="GIY67896.1"/>
    <property type="molecule type" value="Genomic_DNA"/>
</dbReference>
<accession>A0AAV4VBY3</accession>
<reference evidence="1 2" key="1">
    <citation type="submission" date="2021-06" db="EMBL/GenBank/DDBJ databases">
        <title>Caerostris darwini draft genome.</title>
        <authorList>
            <person name="Kono N."/>
            <person name="Arakawa K."/>
        </authorList>
    </citation>
    <scope>NUCLEOTIDE SEQUENCE [LARGE SCALE GENOMIC DNA]</scope>
</reference>
<evidence type="ECO:0000313" key="2">
    <source>
        <dbReference type="Proteomes" id="UP001054837"/>
    </source>
</evidence>
<sequence>MSRWPSVTLGNERLFPRKERRKTVEGDDRNDFLCQEDLSCPDGRVWHLTMKGFSHAKKGEKQLKETTEVKMVQKRHDSSKLTVFVRDVLKTL</sequence>
<gene>
    <name evidence="1" type="ORF">CDAR_367501</name>
</gene>
<protein>
    <submittedName>
        <fullName evidence="1">Uncharacterized protein</fullName>
    </submittedName>
</protein>
<evidence type="ECO:0000313" key="1">
    <source>
        <dbReference type="EMBL" id="GIY67896.1"/>
    </source>
</evidence>
<name>A0AAV4VBY3_9ARAC</name>